<proteinExistence type="predicted"/>
<feature type="region of interest" description="Disordered" evidence="1">
    <location>
        <begin position="142"/>
        <end position="173"/>
    </location>
</feature>
<keyword evidence="3" id="KW-1185">Reference proteome</keyword>
<accession>A0A2T3B9P4</accession>
<name>A0A2T3B9P4_AMORE</name>
<gene>
    <name evidence="2" type="ORF">M430DRAFT_15747</name>
</gene>
<organism evidence="2 3">
    <name type="scientific">Amorphotheca resinae ATCC 22711</name>
    <dbReference type="NCBI Taxonomy" id="857342"/>
    <lineage>
        <taxon>Eukaryota</taxon>
        <taxon>Fungi</taxon>
        <taxon>Dikarya</taxon>
        <taxon>Ascomycota</taxon>
        <taxon>Pezizomycotina</taxon>
        <taxon>Leotiomycetes</taxon>
        <taxon>Helotiales</taxon>
        <taxon>Amorphothecaceae</taxon>
        <taxon>Amorphotheca</taxon>
    </lineage>
</organism>
<feature type="compositionally biased region" description="Basic and acidic residues" evidence="1">
    <location>
        <begin position="154"/>
        <end position="173"/>
    </location>
</feature>
<evidence type="ECO:0000313" key="3">
    <source>
        <dbReference type="Proteomes" id="UP000241818"/>
    </source>
</evidence>
<dbReference type="Proteomes" id="UP000241818">
    <property type="component" value="Unassembled WGS sequence"/>
</dbReference>
<reference evidence="2 3" key="1">
    <citation type="journal article" date="2018" name="New Phytol.">
        <title>Comparative genomics and transcriptomics depict ericoid mycorrhizal fungi as versatile saprotrophs and plant mutualists.</title>
        <authorList>
            <person name="Martino E."/>
            <person name="Morin E."/>
            <person name="Grelet G.A."/>
            <person name="Kuo A."/>
            <person name="Kohler A."/>
            <person name="Daghino S."/>
            <person name="Barry K.W."/>
            <person name="Cichocki N."/>
            <person name="Clum A."/>
            <person name="Dockter R.B."/>
            <person name="Hainaut M."/>
            <person name="Kuo R.C."/>
            <person name="LaButti K."/>
            <person name="Lindahl B.D."/>
            <person name="Lindquist E.A."/>
            <person name="Lipzen A."/>
            <person name="Khouja H.R."/>
            <person name="Magnuson J."/>
            <person name="Murat C."/>
            <person name="Ohm R.A."/>
            <person name="Singer S.W."/>
            <person name="Spatafora J.W."/>
            <person name="Wang M."/>
            <person name="Veneault-Fourrey C."/>
            <person name="Henrissat B."/>
            <person name="Grigoriev I.V."/>
            <person name="Martin F.M."/>
            <person name="Perotto S."/>
        </authorList>
    </citation>
    <scope>NUCLEOTIDE SEQUENCE [LARGE SCALE GENOMIC DNA]</scope>
    <source>
        <strain evidence="2 3">ATCC 22711</strain>
    </source>
</reference>
<dbReference type="RefSeq" id="XP_024723593.1">
    <property type="nucleotide sequence ID" value="XM_024863315.1"/>
</dbReference>
<sequence>MTIFPRLARLGILQFTGSARCEAWCQLVRAMLVGLPPPLCRCKASAAKRQPAMQQPGPGRGVRQTLPLASAVSTAALQGSSSGFAADAWLPPWLKATREEGSLASPKPPSVCRGCTAGWYGGTEVLGAVVGGGRLRSTILGQLNRMQRRNSSQQEDRKAGKQETRRAEQRTIQ</sequence>
<dbReference type="AlphaFoldDB" id="A0A2T3B9P4"/>
<evidence type="ECO:0000256" key="1">
    <source>
        <dbReference type="SAM" id="MobiDB-lite"/>
    </source>
</evidence>
<dbReference type="InParanoid" id="A0A2T3B9P4"/>
<protein>
    <submittedName>
        <fullName evidence="2">Uncharacterized protein</fullName>
    </submittedName>
</protein>
<dbReference type="GeneID" id="36571396"/>
<evidence type="ECO:0000313" key="2">
    <source>
        <dbReference type="EMBL" id="PSS24994.1"/>
    </source>
</evidence>
<feature type="compositionally biased region" description="Polar residues" evidence="1">
    <location>
        <begin position="142"/>
        <end position="153"/>
    </location>
</feature>
<dbReference type="EMBL" id="KZ679007">
    <property type="protein sequence ID" value="PSS24994.1"/>
    <property type="molecule type" value="Genomic_DNA"/>
</dbReference>